<evidence type="ECO:0000259" key="7">
    <source>
        <dbReference type="PROSITE" id="PS51358"/>
    </source>
</evidence>
<reference evidence="9" key="1">
    <citation type="submission" date="2025-08" db="UniProtKB">
        <authorList>
            <consortium name="RefSeq"/>
        </authorList>
    </citation>
    <scope>IDENTIFICATION</scope>
</reference>
<sequence length="485" mass="54700">MKKLFIFFQHASGYAVFRVKEFEEVGMLLPQVEASVTDLSRFRSIVSLIGFAPFKTAEVALENINYISEGVVPPQLQIFLDSCVPKSEKNVVLGVSDPKLGANITEALGIKCDHVNGIPEIIRGIKLHFRHLVRSFNAKSTLVNQLGLRHSYSRAKVEFNAHRVNMIIHTIGLMDQLDKDINTSSIPLREWYGYHFPELIKIIPDNHMYAKVTKILKNRKKLPKEKLKALEEVVMDSAVVQAIVDASKSSMGMDINMVNLMDIEIFADRVISMCDYREHLAQYLRSKMSGVAPNLASLIGDQIGARLIAHAGSLTNLAKFPASTVQLLGAEKALFRALKTRGNTPKFGLLFNSTFIGRANARDKGRISRYLANKCSIASRLDCFLDTPTNVFGEKLRQQVEDRLKFFERGKIRQKNIDVMKESLKESLVSLEQDNEESPKKKKKDKKRKNDVLENGKTDEYVKNGDTEQTDVPKKKKKSKSISND</sequence>
<dbReference type="Gene3D" id="1.10.246.90">
    <property type="entry name" value="Nop domain"/>
    <property type="match status" value="1"/>
</dbReference>
<dbReference type="GO" id="GO:0032040">
    <property type="term" value="C:small-subunit processome"/>
    <property type="evidence" value="ECO:0007669"/>
    <property type="project" value="InterPro"/>
</dbReference>
<protein>
    <recommendedName>
        <fullName evidence="5">Nucleolar protein 56</fullName>
    </recommendedName>
</protein>
<dbReference type="Pfam" id="PF01798">
    <property type="entry name" value="Nop"/>
    <property type="match status" value="1"/>
</dbReference>
<evidence type="ECO:0000256" key="1">
    <source>
        <dbReference type="ARBA" id="ARBA00004604"/>
    </source>
</evidence>
<dbReference type="PANTHER" id="PTHR10894">
    <property type="entry name" value="NUCLEOLAR PROTEIN 5 NUCLEOLAR PROTEIN NOP5 NOP58"/>
    <property type="match status" value="1"/>
</dbReference>
<dbReference type="PANTHER" id="PTHR10894:SF0">
    <property type="entry name" value="NUCLEOLAR PROTEIN 56"/>
    <property type="match status" value="1"/>
</dbReference>
<comment type="similarity">
    <text evidence="2">Belongs to the NOP5/NOP56 family.</text>
</comment>
<feature type="compositionally biased region" description="Basic and acidic residues" evidence="6">
    <location>
        <begin position="448"/>
        <end position="466"/>
    </location>
</feature>
<gene>
    <name evidence="9" type="primary">LOC106742242</name>
</gene>
<dbReference type="InterPro" id="IPR042239">
    <property type="entry name" value="Nop_C"/>
</dbReference>
<dbReference type="RefSeq" id="XP_014470476.1">
    <property type="nucleotide sequence ID" value="XM_014614990.1"/>
</dbReference>
<evidence type="ECO:0000256" key="6">
    <source>
        <dbReference type="SAM" id="MobiDB-lite"/>
    </source>
</evidence>
<keyword evidence="4" id="KW-0539">Nucleus</keyword>
<evidence type="ECO:0000256" key="2">
    <source>
        <dbReference type="ARBA" id="ARBA00009211"/>
    </source>
</evidence>
<keyword evidence="3" id="KW-0690">Ribosome biogenesis</keyword>
<dbReference type="InterPro" id="IPR002687">
    <property type="entry name" value="Nop_dom"/>
</dbReference>
<dbReference type="Gene3D" id="1.10.287.4070">
    <property type="match status" value="1"/>
</dbReference>
<dbReference type="GO" id="GO:0042254">
    <property type="term" value="P:ribosome biogenesis"/>
    <property type="evidence" value="ECO:0007669"/>
    <property type="project" value="UniProtKB-KW"/>
</dbReference>
<dbReference type="GeneID" id="106742242"/>
<evidence type="ECO:0000313" key="8">
    <source>
        <dbReference type="Proteomes" id="UP000515204"/>
    </source>
</evidence>
<dbReference type="InterPro" id="IPR012974">
    <property type="entry name" value="NOP58/56_N"/>
</dbReference>
<dbReference type="GO" id="GO:0031428">
    <property type="term" value="C:box C/D methylation guide snoRNP complex"/>
    <property type="evidence" value="ECO:0007669"/>
    <property type="project" value="InterPro"/>
</dbReference>
<dbReference type="InterPro" id="IPR012976">
    <property type="entry name" value="NOSIC"/>
</dbReference>
<evidence type="ECO:0000256" key="5">
    <source>
        <dbReference type="ARBA" id="ARBA00040742"/>
    </source>
</evidence>
<dbReference type="SUPFAM" id="SSF89124">
    <property type="entry name" value="Nop domain"/>
    <property type="match status" value="1"/>
</dbReference>
<dbReference type="FunFam" id="1.10.246.90:FF:000001">
    <property type="entry name" value="Nucleolar protein 56"/>
    <property type="match status" value="1"/>
</dbReference>
<dbReference type="InterPro" id="IPR036070">
    <property type="entry name" value="Nop_dom_sf"/>
</dbReference>
<dbReference type="OrthoDB" id="6780543at2759"/>
<keyword evidence="8" id="KW-1185">Reference proteome</keyword>
<feature type="compositionally biased region" description="Basic residues" evidence="6">
    <location>
        <begin position="474"/>
        <end position="485"/>
    </location>
</feature>
<organism evidence="8 9">
    <name type="scientific">Dinoponera quadriceps</name>
    <name type="common">South American ant</name>
    <dbReference type="NCBI Taxonomy" id="609295"/>
    <lineage>
        <taxon>Eukaryota</taxon>
        <taxon>Metazoa</taxon>
        <taxon>Ecdysozoa</taxon>
        <taxon>Arthropoda</taxon>
        <taxon>Hexapoda</taxon>
        <taxon>Insecta</taxon>
        <taxon>Pterygota</taxon>
        <taxon>Neoptera</taxon>
        <taxon>Endopterygota</taxon>
        <taxon>Hymenoptera</taxon>
        <taxon>Apocrita</taxon>
        <taxon>Aculeata</taxon>
        <taxon>Formicoidea</taxon>
        <taxon>Formicidae</taxon>
        <taxon>Ponerinae</taxon>
        <taxon>Ponerini</taxon>
        <taxon>Dinoponera</taxon>
    </lineage>
</organism>
<feature type="region of interest" description="Disordered" evidence="6">
    <location>
        <begin position="429"/>
        <end position="485"/>
    </location>
</feature>
<evidence type="ECO:0000313" key="9">
    <source>
        <dbReference type="RefSeq" id="XP_014470476.1"/>
    </source>
</evidence>
<dbReference type="KEGG" id="dqu:106742242"/>
<name>A0A6P3WWJ2_DINQU</name>
<dbReference type="SMART" id="SM00931">
    <property type="entry name" value="NOSIC"/>
    <property type="match status" value="1"/>
</dbReference>
<dbReference type="AlphaFoldDB" id="A0A6P3WWJ2"/>
<dbReference type="InterPro" id="IPR045056">
    <property type="entry name" value="Nop56/Nop58"/>
</dbReference>
<dbReference type="Proteomes" id="UP000515204">
    <property type="component" value="Unplaced"/>
</dbReference>
<dbReference type="GO" id="GO:0030515">
    <property type="term" value="F:snoRNA binding"/>
    <property type="evidence" value="ECO:0007669"/>
    <property type="project" value="InterPro"/>
</dbReference>
<accession>A0A6P3WWJ2</accession>
<dbReference type="Pfam" id="PF08156">
    <property type="entry name" value="NOP5NT"/>
    <property type="match status" value="1"/>
</dbReference>
<comment type="subcellular location">
    <subcellularLocation>
        <location evidence="1">Nucleus</location>
        <location evidence="1">Nucleolus</location>
    </subcellularLocation>
</comment>
<evidence type="ECO:0000256" key="3">
    <source>
        <dbReference type="ARBA" id="ARBA00022517"/>
    </source>
</evidence>
<evidence type="ECO:0000256" key="4">
    <source>
        <dbReference type="ARBA" id="ARBA00023242"/>
    </source>
</evidence>
<proteinExistence type="inferred from homology"/>
<dbReference type="PROSITE" id="PS51358">
    <property type="entry name" value="NOP"/>
    <property type="match status" value="1"/>
</dbReference>
<feature type="domain" description="Nop" evidence="7">
    <location>
        <begin position="291"/>
        <end position="409"/>
    </location>
</feature>